<feature type="region of interest" description="Disordered" evidence="1">
    <location>
        <begin position="25"/>
        <end position="55"/>
    </location>
</feature>
<proteinExistence type="predicted"/>
<name>A0A7J8FIZ1_ROUAE</name>
<dbReference type="AlphaFoldDB" id="A0A7J8FIZ1"/>
<protein>
    <submittedName>
        <fullName evidence="2">Uncharacterized protein</fullName>
    </submittedName>
</protein>
<dbReference type="Proteomes" id="UP000593571">
    <property type="component" value="Unassembled WGS sequence"/>
</dbReference>
<evidence type="ECO:0000256" key="1">
    <source>
        <dbReference type="SAM" id="MobiDB-lite"/>
    </source>
</evidence>
<evidence type="ECO:0000313" key="2">
    <source>
        <dbReference type="EMBL" id="KAF6447399.1"/>
    </source>
</evidence>
<evidence type="ECO:0000313" key="3">
    <source>
        <dbReference type="Proteomes" id="UP000593571"/>
    </source>
</evidence>
<organism evidence="2 3">
    <name type="scientific">Rousettus aegyptiacus</name>
    <name type="common">Egyptian fruit bat</name>
    <name type="synonym">Pteropus aegyptiacus</name>
    <dbReference type="NCBI Taxonomy" id="9407"/>
    <lineage>
        <taxon>Eukaryota</taxon>
        <taxon>Metazoa</taxon>
        <taxon>Chordata</taxon>
        <taxon>Craniata</taxon>
        <taxon>Vertebrata</taxon>
        <taxon>Euteleostomi</taxon>
        <taxon>Mammalia</taxon>
        <taxon>Eutheria</taxon>
        <taxon>Laurasiatheria</taxon>
        <taxon>Chiroptera</taxon>
        <taxon>Yinpterochiroptera</taxon>
        <taxon>Pteropodoidea</taxon>
        <taxon>Pteropodidae</taxon>
        <taxon>Rousettinae</taxon>
        <taxon>Rousettus</taxon>
    </lineage>
</organism>
<keyword evidence="3" id="KW-1185">Reference proteome</keyword>
<reference evidence="2 3" key="1">
    <citation type="journal article" date="2020" name="Nature">
        <title>Six reference-quality genomes reveal evolution of bat adaptations.</title>
        <authorList>
            <person name="Jebb D."/>
            <person name="Huang Z."/>
            <person name="Pippel M."/>
            <person name="Hughes G.M."/>
            <person name="Lavrichenko K."/>
            <person name="Devanna P."/>
            <person name="Winkler S."/>
            <person name="Jermiin L.S."/>
            <person name="Skirmuntt E.C."/>
            <person name="Katzourakis A."/>
            <person name="Burkitt-Gray L."/>
            <person name="Ray D.A."/>
            <person name="Sullivan K.A.M."/>
            <person name="Roscito J.G."/>
            <person name="Kirilenko B.M."/>
            <person name="Davalos L.M."/>
            <person name="Corthals A.P."/>
            <person name="Power M.L."/>
            <person name="Jones G."/>
            <person name="Ransome R.D."/>
            <person name="Dechmann D.K.N."/>
            <person name="Locatelli A.G."/>
            <person name="Puechmaille S.J."/>
            <person name="Fedrigo O."/>
            <person name="Jarvis E.D."/>
            <person name="Hiller M."/>
            <person name="Vernes S.C."/>
            <person name="Myers E.W."/>
            <person name="Teeling E.C."/>
        </authorList>
    </citation>
    <scope>NUCLEOTIDE SEQUENCE [LARGE SCALE GENOMIC DNA]</scope>
    <source>
        <strain evidence="2">MRouAeg1</strain>
        <tissue evidence="2">Muscle</tissue>
    </source>
</reference>
<gene>
    <name evidence="2" type="ORF">HJG63_011861</name>
</gene>
<dbReference type="EMBL" id="JACASE010000007">
    <property type="protein sequence ID" value="KAF6447399.1"/>
    <property type="molecule type" value="Genomic_DNA"/>
</dbReference>
<comment type="caution">
    <text evidence="2">The sequence shown here is derived from an EMBL/GenBank/DDBJ whole genome shotgun (WGS) entry which is preliminary data.</text>
</comment>
<accession>A0A7J8FIZ1</accession>
<sequence length="186" mass="18949">MMDGAKGQRAVGAASCSLQDSYELAGSSCTSPTEPRGLPSGAPARSGRSRSGRPALLPGVLKALRVPALNLGRRACSFSCREGGRSVSQEARASAASEALEDAGSAGPRRVFPQGGRLDAGVGRAHGLAGGLAPRRSRAGTVSALSSGVFVGQGRAWLQGMGPVPVIREPVLRRALSLVYALLSPF</sequence>